<dbReference type="InterPro" id="IPR036388">
    <property type="entry name" value="WH-like_DNA-bd_sf"/>
</dbReference>
<dbReference type="Proteomes" id="UP001416858">
    <property type="component" value="Unassembled WGS sequence"/>
</dbReference>
<dbReference type="PANTHER" id="PTHR30363">
    <property type="entry name" value="HTH-TYPE TRANSCRIPTIONAL REGULATOR SRLR-RELATED"/>
    <property type="match status" value="1"/>
</dbReference>
<dbReference type="EMBL" id="BAABRO010000001">
    <property type="protein sequence ID" value="GAA5504794.1"/>
    <property type="molecule type" value="Genomic_DNA"/>
</dbReference>
<feature type="region of interest" description="Disordered" evidence="5">
    <location>
        <begin position="261"/>
        <end position="290"/>
    </location>
</feature>
<dbReference type="Gene3D" id="1.10.10.10">
    <property type="entry name" value="Winged helix-like DNA-binding domain superfamily/Winged helix DNA-binding domain"/>
    <property type="match status" value="1"/>
</dbReference>
<comment type="caution">
    <text evidence="7">The sequence shown here is derived from an EMBL/GenBank/DDBJ whole genome shotgun (WGS) entry which is preliminary data.</text>
</comment>
<evidence type="ECO:0000256" key="2">
    <source>
        <dbReference type="ARBA" id="ARBA00023015"/>
    </source>
</evidence>
<proteinExistence type="predicted"/>
<dbReference type="Gene3D" id="3.40.50.1360">
    <property type="match status" value="1"/>
</dbReference>
<dbReference type="InterPro" id="IPR014036">
    <property type="entry name" value="DeoR-like_C"/>
</dbReference>
<dbReference type="PANTHER" id="PTHR30363:SF4">
    <property type="entry name" value="GLYCEROL-3-PHOSPHATE REGULON REPRESSOR"/>
    <property type="match status" value="1"/>
</dbReference>
<dbReference type="PROSITE" id="PS00894">
    <property type="entry name" value="HTH_DEOR_1"/>
    <property type="match status" value="1"/>
</dbReference>
<dbReference type="SMART" id="SM00420">
    <property type="entry name" value="HTH_DEOR"/>
    <property type="match status" value="1"/>
</dbReference>
<keyword evidence="2" id="KW-0805">Transcription regulation</keyword>
<evidence type="ECO:0000313" key="7">
    <source>
        <dbReference type="EMBL" id="GAA5504794.1"/>
    </source>
</evidence>
<dbReference type="InterPro" id="IPR037171">
    <property type="entry name" value="NagB/RpiA_transferase-like"/>
</dbReference>
<keyword evidence="3" id="KW-0238">DNA-binding</keyword>
<dbReference type="SMART" id="SM01134">
    <property type="entry name" value="DeoRC"/>
    <property type="match status" value="1"/>
</dbReference>
<evidence type="ECO:0000256" key="4">
    <source>
        <dbReference type="ARBA" id="ARBA00023163"/>
    </source>
</evidence>
<keyword evidence="8" id="KW-1185">Reference proteome</keyword>
<evidence type="ECO:0000259" key="6">
    <source>
        <dbReference type="PROSITE" id="PS51000"/>
    </source>
</evidence>
<keyword evidence="1" id="KW-0678">Repressor</keyword>
<evidence type="ECO:0000256" key="5">
    <source>
        <dbReference type="SAM" id="MobiDB-lite"/>
    </source>
</evidence>
<dbReference type="SUPFAM" id="SSF46785">
    <property type="entry name" value="Winged helix' DNA-binding domain"/>
    <property type="match status" value="1"/>
</dbReference>
<dbReference type="Pfam" id="PF00455">
    <property type="entry name" value="DeoRC"/>
    <property type="match status" value="1"/>
</dbReference>
<dbReference type="SUPFAM" id="SSF100950">
    <property type="entry name" value="NagB/RpiA/CoA transferase-like"/>
    <property type="match status" value="1"/>
</dbReference>
<dbReference type="InterPro" id="IPR036390">
    <property type="entry name" value="WH_DNA-bd_sf"/>
</dbReference>
<sequence length="290" mass="31067">MVTTKSRRDRLRELIQTRGFAALGELAETLNVSESTIRRDLEELEKAGDARRTHGGVFWTGKTATIRVFGNRRDTMWPAKSAIGVVAAELVDDHDTILLDGGSTTYELARHLVKRPLQVVTNSLPVAHLLSSSESIDLIMIGGCVRGRTAVAIGPMADSMLHTLNVGKAFLSVAGINERGYFNSDMMLVESEKAMIAAADQSIVVTDSSKFGKVSLSRLCGLDEVNAVVTDSGIDSEWKERLETAGVGLVLANPSGQNELAAARAGVNSTASGDQGKQDAETKAKVKKQQ</sequence>
<reference evidence="7 8" key="1">
    <citation type="submission" date="2024-02" db="EMBL/GenBank/DDBJ databases">
        <title>Rhodopirellula caenicola NBRC 110016.</title>
        <authorList>
            <person name="Ichikawa N."/>
            <person name="Katano-Makiyama Y."/>
            <person name="Hidaka K."/>
        </authorList>
    </citation>
    <scope>NUCLEOTIDE SEQUENCE [LARGE SCALE GENOMIC DNA]</scope>
    <source>
        <strain evidence="7 8">NBRC 110016</strain>
    </source>
</reference>
<gene>
    <name evidence="7" type="primary">srlR</name>
    <name evidence="7" type="ORF">Rcae01_00233</name>
</gene>
<organism evidence="7 8">
    <name type="scientific">Novipirellula caenicola</name>
    <dbReference type="NCBI Taxonomy" id="1536901"/>
    <lineage>
        <taxon>Bacteria</taxon>
        <taxon>Pseudomonadati</taxon>
        <taxon>Planctomycetota</taxon>
        <taxon>Planctomycetia</taxon>
        <taxon>Pirellulales</taxon>
        <taxon>Pirellulaceae</taxon>
        <taxon>Novipirellula</taxon>
    </lineage>
</organism>
<protein>
    <submittedName>
        <fullName evidence="7">Glucitol operon repressor</fullName>
    </submittedName>
</protein>
<evidence type="ECO:0000256" key="3">
    <source>
        <dbReference type="ARBA" id="ARBA00023125"/>
    </source>
</evidence>
<dbReference type="InterPro" id="IPR001034">
    <property type="entry name" value="DeoR_HTH"/>
</dbReference>
<dbReference type="InterPro" id="IPR050313">
    <property type="entry name" value="Carb_Metab_HTH_regulators"/>
</dbReference>
<dbReference type="PROSITE" id="PS51000">
    <property type="entry name" value="HTH_DEOR_2"/>
    <property type="match status" value="1"/>
</dbReference>
<feature type="domain" description="HTH deoR-type" evidence="6">
    <location>
        <begin position="4"/>
        <end position="59"/>
    </location>
</feature>
<evidence type="ECO:0000256" key="1">
    <source>
        <dbReference type="ARBA" id="ARBA00022491"/>
    </source>
</evidence>
<dbReference type="PRINTS" id="PR00037">
    <property type="entry name" value="HTHLACR"/>
</dbReference>
<keyword evidence="4" id="KW-0804">Transcription</keyword>
<dbReference type="InterPro" id="IPR018356">
    <property type="entry name" value="Tscrpt_reg_HTH_DeoR_CS"/>
</dbReference>
<evidence type="ECO:0000313" key="8">
    <source>
        <dbReference type="Proteomes" id="UP001416858"/>
    </source>
</evidence>
<accession>A0ABP9VHV3</accession>
<dbReference type="Pfam" id="PF08220">
    <property type="entry name" value="HTH_DeoR"/>
    <property type="match status" value="1"/>
</dbReference>
<name>A0ABP9VHV3_9BACT</name>